<proteinExistence type="predicted"/>
<evidence type="ECO:0000313" key="2">
    <source>
        <dbReference type="Proteomes" id="UP000179233"/>
    </source>
</evidence>
<comment type="caution">
    <text evidence="1">The sequence shown here is derived from an EMBL/GenBank/DDBJ whole genome shotgun (WGS) entry which is preliminary data.</text>
</comment>
<dbReference type="Proteomes" id="UP000179233">
    <property type="component" value="Unassembled WGS sequence"/>
</dbReference>
<reference evidence="1 2" key="1">
    <citation type="journal article" date="2016" name="Nat. Commun.">
        <title>Thousands of microbial genomes shed light on interconnected biogeochemical processes in an aquifer system.</title>
        <authorList>
            <person name="Anantharaman K."/>
            <person name="Brown C.T."/>
            <person name="Hug L.A."/>
            <person name="Sharon I."/>
            <person name="Castelle C.J."/>
            <person name="Probst A.J."/>
            <person name="Thomas B.C."/>
            <person name="Singh A."/>
            <person name="Wilkins M.J."/>
            <person name="Karaoz U."/>
            <person name="Brodie E.L."/>
            <person name="Williams K.H."/>
            <person name="Hubbard S.S."/>
            <person name="Banfield J.F."/>
        </authorList>
    </citation>
    <scope>NUCLEOTIDE SEQUENCE [LARGE SCALE GENOMIC DNA]</scope>
</reference>
<gene>
    <name evidence="1" type="ORF">A2786_02210</name>
</gene>
<protein>
    <submittedName>
        <fullName evidence="1">Uncharacterized protein</fullName>
    </submittedName>
</protein>
<dbReference type="AlphaFoldDB" id="A0A1G1VSG9"/>
<evidence type="ECO:0000313" key="1">
    <source>
        <dbReference type="EMBL" id="OGY18310.1"/>
    </source>
</evidence>
<name>A0A1G1VSG9_9BACT</name>
<organism evidence="1 2">
    <name type="scientific">Candidatus Chisholmbacteria bacterium RIFCSPHIGHO2_01_FULL_52_32</name>
    <dbReference type="NCBI Taxonomy" id="1797591"/>
    <lineage>
        <taxon>Bacteria</taxon>
        <taxon>Candidatus Chisholmiibacteriota</taxon>
    </lineage>
</organism>
<sequence length="77" mass="8708">MEIERAYDPSPLLQKPAKSYSGIILNTAPQRMCPETFSVIQTISFPQDEALGYPQIKPGRPFRRAAHNLYPSIGKFK</sequence>
<accession>A0A1G1VSG9</accession>
<dbReference type="EMBL" id="MHCJ01000003">
    <property type="protein sequence ID" value="OGY18310.1"/>
    <property type="molecule type" value="Genomic_DNA"/>
</dbReference>